<keyword evidence="3" id="KW-0812">Transmembrane</keyword>
<evidence type="ECO:0000259" key="5">
    <source>
        <dbReference type="PROSITE" id="PS50887"/>
    </source>
</evidence>
<dbReference type="PANTHER" id="PTHR45138">
    <property type="entry name" value="REGULATORY COMPONENTS OF SENSORY TRANSDUCTION SYSTEM"/>
    <property type="match status" value="1"/>
</dbReference>
<dbReference type="NCBIfam" id="TIGR00254">
    <property type="entry name" value="GGDEF"/>
    <property type="match status" value="1"/>
</dbReference>
<gene>
    <name evidence="6" type="ORF">ACFFJK_16470</name>
</gene>
<dbReference type="Proteomes" id="UP001589773">
    <property type="component" value="Unassembled WGS sequence"/>
</dbReference>
<dbReference type="Gene3D" id="1.25.40.10">
    <property type="entry name" value="Tetratricopeptide repeat domain"/>
    <property type="match status" value="2"/>
</dbReference>
<dbReference type="PANTHER" id="PTHR45138:SF9">
    <property type="entry name" value="DIGUANYLATE CYCLASE DGCM-RELATED"/>
    <property type="match status" value="1"/>
</dbReference>
<comment type="caution">
    <text evidence="6">The sequence shown here is derived from an EMBL/GenBank/DDBJ whole genome shotgun (WGS) entry which is preliminary data.</text>
</comment>
<protein>
    <recommendedName>
        <fullName evidence="1">diguanylate cyclase</fullName>
        <ecNumber evidence="1">2.7.7.65</ecNumber>
    </recommendedName>
</protein>
<dbReference type="Gene3D" id="3.30.70.270">
    <property type="match status" value="1"/>
</dbReference>
<evidence type="ECO:0000313" key="6">
    <source>
        <dbReference type="EMBL" id="MFC0253496.1"/>
    </source>
</evidence>
<dbReference type="EC" id="2.7.7.65" evidence="1"/>
<evidence type="ECO:0000313" key="7">
    <source>
        <dbReference type="Proteomes" id="UP001589773"/>
    </source>
</evidence>
<accession>A0ABV6FJ13</accession>
<feature type="chain" id="PRO_5046909243" description="diguanylate cyclase" evidence="4">
    <location>
        <begin position="25"/>
        <end position="678"/>
    </location>
</feature>
<dbReference type="SUPFAM" id="SSF55073">
    <property type="entry name" value="Nucleotide cyclase"/>
    <property type="match status" value="1"/>
</dbReference>
<feature type="transmembrane region" description="Helical" evidence="3">
    <location>
        <begin position="429"/>
        <end position="449"/>
    </location>
</feature>
<dbReference type="Pfam" id="PF13181">
    <property type="entry name" value="TPR_8"/>
    <property type="match status" value="1"/>
</dbReference>
<feature type="signal peptide" evidence="4">
    <location>
        <begin position="1"/>
        <end position="24"/>
    </location>
</feature>
<dbReference type="RefSeq" id="WP_379680577.1">
    <property type="nucleotide sequence ID" value="NZ_JBHLWP010000014.1"/>
</dbReference>
<evidence type="ECO:0000256" key="1">
    <source>
        <dbReference type="ARBA" id="ARBA00012528"/>
    </source>
</evidence>
<evidence type="ECO:0000256" key="3">
    <source>
        <dbReference type="SAM" id="Phobius"/>
    </source>
</evidence>
<evidence type="ECO:0000256" key="2">
    <source>
        <dbReference type="ARBA" id="ARBA00034247"/>
    </source>
</evidence>
<dbReference type="SUPFAM" id="SSF48452">
    <property type="entry name" value="TPR-like"/>
    <property type="match status" value="2"/>
</dbReference>
<keyword evidence="3" id="KW-0472">Membrane</keyword>
<dbReference type="InterPro" id="IPR019734">
    <property type="entry name" value="TPR_rpt"/>
</dbReference>
<name>A0ABV6FJ13_9BURK</name>
<dbReference type="SMART" id="SM00267">
    <property type="entry name" value="GGDEF"/>
    <property type="match status" value="1"/>
</dbReference>
<sequence>MFSSRRVVSALLLAASLLGTNAHGALSSADARAELRAIHELAERSTGAALRKLEILQASMGETVPYALHRDMLRTEVWLREDAGQREQSYAVERKIRALALAHKDSATAARARLGEVRQLLDQHQADKAQAVLENIVAEVPVDAPPTVVASVDSVLGDVHNARARFDKALEAYLRALRQLEGMADAGDHRATLYGRIAHLYINTDHPEKAVETARQGVAETGAAATSIAALQLTEGIALIRLGRDGEGIIAFQQALVLAERAGLGGIEASIRGNIADYFLRQRDYMRAEDEARKALEVSTRVKDENLIIMAKANLGFALMGQGKMAQGEPYVDAVIVQLREAGAVADLEAMLDEKGRMQEAAGLHRNALATVREQQALQQRSARSARDRAIAALQEEFDASQRTRQIALLQRENVLKDAELASRRRAQWATGFAIVLTVLACAIVYVLYRRAARSNAQLQQLNRQLEYHSMRDPLTGLHNRRAFLEKMRTRSASKEDRRAGAASGTDCFVLMDIDHFKSINDRWGHAVGDAVLVEVARRLAAAVRDTDIVLRWGGEEFLVYAPATDPDHLAVLARRILDAVGSAPVDAQTCRVPVTLTAGVASLCAADIGEWEGAIRLADWALYQGKAQGRNQARIVSGMRAPVETVLAALDGAAGAASAEGLVEIVCVHGPSPDAPA</sequence>
<dbReference type="EMBL" id="JBHLWP010000014">
    <property type="protein sequence ID" value="MFC0253496.1"/>
    <property type="molecule type" value="Genomic_DNA"/>
</dbReference>
<dbReference type="SMART" id="SM00028">
    <property type="entry name" value="TPR"/>
    <property type="match status" value="5"/>
</dbReference>
<dbReference type="InterPro" id="IPR043128">
    <property type="entry name" value="Rev_trsase/Diguanyl_cyclase"/>
</dbReference>
<keyword evidence="6" id="KW-0548">Nucleotidyltransferase</keyword>
<reference evidence="6 7" key="1">
    <citation type="submission" date="2024-09" db="EMBL/GenBank/DDBJ databases">
        <authorList>
            <person name="Sun Q."/>
            <person name="Mori K."/>
        </authorList>
    </citation>
    <scope>NUCLEOTIDE SEQUENCE [LARGE SCALE GENOMIC DNA]</scope>
    <source>
        <strain evidence="6 7">CCM 7792</strain>
    </source>
</reference>
<evidence type="ECO:0000256" key="4">
    <source>
        <dbReference type="SAM" id="SignalP"/>
    </source>
</evidence>
<keyword evidence="7" id="KW-1185">Reference proteome</keyword>
<dbReference type="InterPro" id="IPR000160">
    <property type="entry name" value="GGDEF_dom"/>
</dbReference>
<dbReference type="InterPro" id="IPR050469">
    <property type="entry name" value="Diguanylate_Cyclase"/>
</dbReference>
<keyword evidence="6" id="KW-0808">Transferase</keyword>
<keyword evidence="3" id="KW-1133">Transmembrane helix</keyword>
<keyword evidence="4" id="KW-0732">Signal</keyword>
<comment type="catalytic activity">
    <reaction evidence="2">
        <text>2 GTP = 3',3'-c-di-GMP + 2 diphosphate</text>
        <dbReference type="Rhea" id="RHEA:24898"/>
        <dbReference type="ChEBI" id="CHEBI:33019"/>
        <dbReference type="ChEBI" id="CHEBI:37565"/>
        <dbReference type="ChEBI" id="CHEBI:58805"/>
        <dbReference type="EC" id="2.7.7.65"/>
    </reaction>
</comment>
<organism evidence="6 7">
    <name type="scientific">Massilia consociata</name>
    <dbReference type="NCBI Taxonomy" id="760117"/>
    <lineage>
        <taxon>Bacteria</taxon>
        <taxon>Pseudomonadati</taxon>
        <taxon>Pseudomonadota</taxon>
        <taxon>Betaproteobacteria</taxon>
        <taxon>Burkholderiales</taxon>
        <taxon>Oxalobacteraceae</taxon>
        <taxon>Telluria group</taxon>
        <taxon>Massilia</taxon>
    </lineage>
</organism>
<dbReference type="PROSITE" id="PS50887">
    <property type="entry name" value="GGDEF"/>
    <property type="match status" value="1"/>
</dbReference>
<dbReference type="CDD" id="cd01949">
    <property type="entry name" value="GGDEF"/>
    <property type="match status" value="1"/>
</dbReference>
<dbReference type="Pfam" id="PF00990">
    <property type="entry name" value="GGDEF"/>
    <property type="match status" value="1"/>
</dbReference>
<dbReference type="InterPro" id="IPR011990">
    <property type="entry name" value="TPR-like_helical_dom_sf"/>
</dbReference>
<proteinExistence type="predicted"/>
<feature type="domain" description="GGDEF" evidence="5">
    <location>
        <begin position="505"/>
        <end position="639"/>
    </location>
</feature>
<dbReference type="InterPro" id="IPR029787">
    <property type="entry name" value="Nucleotide_cyclase"/>
</dbReference>
<dbReference type="GO" id="GO:0052621">
    <property type="term" value="F:diguanylate cyclase activity"/>
    <property type="evidence" value="ECO:0007669"/>
    <property type="project" value="UniProtKB-EC"/>
</dbReference>